<proteinExistence type="predicted"/>
<organism evidence="1 2">
    <name type="scientific">Gigaspora margarita</name>
    <dbReference type="NCBI Taxonomy" id="4874"/>
    <lineage>
        <taxon>Eukaryota</taxon>
        <taxon>Fungi</taxon>
        <taxon>Fungi incertae sedis</taxon>
        <taxon>Mucoromycota</taxon>
        <taxon>Glomeromycotina</taxon>
        <taxon>Glomeromycetes</taxon>
        <taxon>Diversisporales</taxon>
        <taxon>Gigasporaceae</taxon>
        <taxon>Gigaspora</taxon>
    </lineage>
</organism>
<protein>
    <submittedName>
        <fullName evidence="1">25990_t:CDS:1</fullName>
    </submittedName>
</protein>
<evidence type="ECO:0000313" key="2">
    <source>
        <dbReference type="Proteomes" id="UP000789901"/>
    </source>
</evidence>
<accession>A0ABM8W2H6</accession>
<dbReference type="EMBL" id="CAJVQB010000808">
    <property type="protein sequence ID" value="CAG8508127.1"/>
    <property type="molecule type" value="Genomic_DNA"/>
</dbReference>
<comment type="caution">
    <text evidence="1">The sequence shown here is derived from an EMBL/GenBank/DDBJ whole genome shotgun (WGS) entry which is preliminary data.</text>
</comment>
<reference evidence="1 2" key="1">
    <citation type="submission" date="2021-06" db="EMBL/GenBank/DDBJ databases">
        <authorList>
            <person name="Kallberg Y."/>
            <person name="Tangrot J."/>
            <person name="Rosling A."/>
        </authorList>
    </citation>
    <scope>NUCLEOTIDE SEQUENCE [LARGE SCALE GENOMIC DNA]</scope>
    <source>
        <strain evidence="1 2">120-4 pot B 10/14</strain>
    </source>
</reference>
<name>A0ABM8W2H6_GIGMA</name>
<sequence>MELEQICNYEKDTSVNNTMIATAISILKELLEKYDLKRHLQYGCNKIILSISTSTSLEIKVSS</sequence>
<keyword evidence="2" id="KW-1185">Reference proteome</keyword>
<gene>
    <name evidence="1" type="ORF">GMARGA_LOCUS2542</name>
</gene>
<dbReference type="Proteomes" id="UP000789901">
    <property type="component" value="Unassembled WGS sequence"/>
</dbReference>
<evidence type="ECO:0000313" key="1">
    <source>
        <dbReference type="EMBL" id="CAG8508127.1"/>
    </source>
</evidence>